<protein>
    <submittedName>
        <fullName evidence="1">Uncharacterized protein</fullName>
    </submittedName>
</protein>
<dbReference type="Proteomes" id="UP001066276">
    <property type="component" value="Chromosome 7"/>
</dbReference>
<accession>A0AAV7PF31</accession>
<name>A0AAV7PF31_PLEWA</name>
<proteinExistence type="predicted"/>
<evidence type="ECO:0000313" key="2">
    <source>
        <dbReference type="Proteomes" id="UP001066276"/>
    </source>
</evidence>
<comment type="caution">
    <text evidence="1">The sequence shown here is derived from an EMBL/GenBank/DDBJ whole genome shotgun (WGS) entry which is preliminary data.</text>
</comment>
<evidence type="ECO:0000313" key="1">
    <source>
        <dbReference type="EMBL" id="KAJ1125837.1"/>
    </source>
</evidence>
<gene>
    <name evidence="1" type="ORF">NDU88_004254</name>
</gene>
<keyword evidence="2" id="KW-1185">Reference proteome</keyword>
<dbReference type="EMBL" id="JANPWB010000011">
    <property type="protein sequence ID" value="KAJ1125837.1"/>
    <property type="molecule type" value="Genomic_DNA"/>
</dbReference>
<dbReference type="AlphaFoldDB" id="A0AAV7PF31"/>
<sequence length="91" mass="10453">MQLCPSSPTLNSTHLVTRPVGARRLPSHPALPRVLSFQRVQWGDCRRKCYFRFLFLIPQPLVVFSHLLEKQELGNLERTAALRNLEETVNG</sequence>
<organism evidence="1 2">
    <name type="scientific">Pleurodeles waltl</name>
    <name type="common">Iberian ribbed newt</name>
    <dbReference type="NCBI Taxonomy" id="8319"/>
    <lineage>
        <taxon>Eukaryota</taxon>
        <taxon>Metazoa</taxon>
        <taxon>Chordata</taxon>
        <taxon>Craniata</taxon>
        <taxon>Vertebrata</taxon>
        <taxon>Euteleostomi</taxon>
        <taxon>Amphibia</taxon>
        <taxon>Batrachia</taxon>
        <taxon>Caudata</taxon>
        <taxon>Salamandroidea</taxon>
        <taxon>Salamandridae</taxon>
        <taxon>Pleurodelinae</taxon>
        <taxon>Pleurodeles</taxon>
    </lineage>
</organism>
<reference evidence="1" key="1">
    <citation type="journal article" date="2022" name="bioRxiv">
        <title>Sequencing and chromosome-scale assembly of the giantPleurodeles waltlgenome.</title>
        <authorList>
            <person name="Brown T."/>
            <person name="Elewa A."/>
            <person name="Iarovenko S."/>
            <person name="Subramanian E."/>
            <person name="Araus A.J."/>
            <person name="Petzold A."/>
            <person name="Susuki M."/>
            <person name="Suzuki K.-i.T."/>
            <person name="Hayashi T."/>
            <person name="Toyoda A."/>
            <person name="Oliveira C."/>
            <person name="Osipova E."/>
            <person name="Leigh N.D."/>
            <person name="Simon A."/>
            <person name="Yun M.H."/>
        </authorList>
    </citation>
    <scope>NUCLEOTIDE SEQUENCE</scope>
    <source>
        <strain evidence="1">20211129_DDA</strain>
        <tissue evidence="1">Liver</tissue>
    </source>
</reference>